<accession>A0A510K0N7</accession>
<evidence type="ECO:0000313" key="3">
    <source>
        <dbReference type="EMBL" id="BBM52326.1"/>
    </source>
</evidence>
<feature type="transmembrane region" description="Helical" evidence="1">
    <location>
        <begin position="61"/>
        <end position="81"/>
    </location>
</feature>
<name>A0A510K0N7_9FUSO</name>
<evidence type="ECO:0000313" key="5">
    <source>
        <dbReference type="Proteomes" id="UP000422644"/>
    </source>
</evidence>
<dbReference type="EMBL" id="AP019840">
    <property type="protein sequence ID" value="BBM52326.1"/>
    <property type="molecule type" value="Genomic_DNA"/>
</dbReference>
<dbReference type="STRING" id="1122173.GCA_000482505_02483"/>
<dbReference type="AlphaFoldDB" id="A0A510K0N7"/>
<organism evidence="2 5">
    <name type="scientific">Leptotrichia trevisanii</name>
    <dbReference type="NCBI Taxonomy" id="109328"/>
    <lineage>
        <taxon>Bacteria</taxon>
        <taxon>Fusobacteriati</taxon>
        <taxon>Fusobacteriota</taxon>
        <taxon>Fusobacteriia</taxon>
        <taxon>Fusobacteriales</taxon>
        <taxon>Leptotrichiaceae</taxon>
        <taxon>Leptotrichia</taxon>
    </lineage>
</organism>
<evidence type="ECO:0000313" key="4">
    <source>
        <dbReference type="Proteomes" id="UP000321378"/>
    </source>
</evidence>
<protein>
    <submittedName>
        <fullName evidence="2">Uncharacterized protein</fullName>
    </submittedName>
</protein>
<feature type="transmembrane region" description="Helical" evidence="1">
    <location>
        <begin position="7"/>
        <end position="25"/>
    </location>
</feature>
<keyword evidence="1" id="KW-0472">Membrane</keyword>
<reference evidence="3 4" key="2">
    <citation type="submission" date="2019-07" db="EMBL/GenBank/DDBJ databases">
        <title>Complete Genome Sequence of Leptotrichia trevisanii Strain JMUB3935.</title>
        <authorList>
            <person name="Watanabe S."/>
            <person name="Cui L."/>
        </authorList>
    </citation>
    <scope>NUCLEOTIDE SEQUENCE [LARGE SCALE GENOMIC DNA]</scope>
    <source>
        <strain evidence="3 4">JMUB3935</strain>
    </source>
</reference>
<dbReference type="EMBL" id="AP019831">
    <property type="protein sequence ID" value="BBM45192.1"/>
    <property type="molecule type" value="Genomic_DNA"/>
</dbReference>
<gene>
    <name evidence="2" type="ORF">JMUB3870_1310</name>
    <name evidence="3" type="ORF">JMUB3935_1304</name>
</gene>
<feature type="transmembrane region" description="Helical" evidence="1">
    <location>
        <begin position="31"/>
        <end position="49"/>
    </location>
</feature>
<dbReference type="Proteomes" id="UP000321378">
    <property type="component" value="Chromosome"/>
</dbReference>
<evidence type="ECO:0000256" key="1">
    <source>
        <dbReference type="SAM" id="Phobius"/>
    </source>
</evidence>
<dbReference type="RefSeq" id="WP_026748789.1">
    <property type="nucleotide sequence ID" value="NZ_AP019831.1"/>
</dbReference>
<sequence>MKKEFEKIIIALLLVIYGTGIMFIPHSYQQLFIILLLVWAAISMIIIITEHTEKGKSVEDSIQILPIIIFFSMLIVVGFLHQRDVIDFLRRMIE</sequence>
<dbReference type="Proteomes" id="UP000422644">
    <property type="component" value="Chromosome"/>
</dbReference>
<keyword evidence="1" id="KW-0812">Transmembrane</keyword>
<reference evidence="2 5" key="1">
    <citation type="submission" date="2019-07" db="EMBL/GenBank/DDBJ databases">
        <title>Complete Genome Sequence of Leptotrichia trevisanii Strain JMUB3870.</title>
        <authorList>
            <person name="Watanabe S."/>
            <person name="Cui L."/>
        </authorList>
    </citation>
    <scope>NUCLEOTIDE SEQUENCE [LARGE SCALE GENOMIC DNA]</scope>
    <source>
        <strain evidence="2 5">JMUB3870</strain>
    </source>
</reference>
<evidence type="ECO:0000313" key="2">
    <source>
        <dbReference type="EMBL" id="BBM45192.1"/>
    </source>
</evidence>
<proteinExistence type="predicted"/>
<keyword evidence="5" id="KW-1185">Reference proteome</keyword>
<keyword evidence="1" id="KW-1133">Transmembrane helix</keyword>